<accession>C6LYA1</accession>
<dbReference type="Proteomes" id="UP000002488">
    <property type="component" value="Unassembled WGS sequence"/>
</dbReference>
<feature type="region of interest" description="Disordered" evidence="1">
    <location>
        <begin position="435"/>
        <end position="490"/>
    </location>
</feature>
<feature type="region of interest" description="Disordered" evidence="1">
    <location>
        <begin position="184"/>
        <end position="213"/>
    </location>
</feature>
<evidence type="ECO:0000256" key="1">
    <source>
        <dbReference type="SAM" id="MobiDB-lite"/>
    </source>
</evidence>
<evidence type="ECO:0000313" key="2">
    <source>
        <dbReference type="EMBL" id="EES99037.1"/>
    </source>
</evidence>
<dbReference type="OrthoDB" id="10257440at2759"/>
<reference evidence="2 3" key="1">
    <citation type="journal article" date="2009" name="PLoS Pathog.">
        <title>Draft genome sequencing of giardia intestinalis assemblage B isolate GS: is human giardiasis caused by two different species?</title>
        <authorList>
            <person name="Franzen O."/>
            <person name="Jerlstrom-Hultqvist J."/>
            <person name="Castro E."/>
            <person name="Sherwood E."/>
            <person name="Ankarklev J."/>
            <person name="Reiner D.S."/>
            <person name="Palm D."/>
            <person name="Andersson J.O."/>
            <person name="Andersson B."/>
            <person name="Svard S.G."/>
        </authorList>
    </citation>
    <scope>NUCLEOTIDE SEQUENCE [LARGE SCALE GENOMIC DNA]</scope>
    <source>
        <strain evidence="3">ATCC 50581 / GS clone H7</strain>
    </source>
</reference>
<dbReference type="EMBL" id="ACGJ01002906">
    <property type="protein sequence ID" value="EES99037.1"/>
    <property type="molecule type" value="Genomic_DNA"/>
</dbReference>
<proteinExistence type="predicted"/>
<feature type="compositionally biased region" description="Basic residues" evidence="1">
    <location>
        <begin position="466"/>
        <end position="477"/>
    </location>
</feature>
<feature type="region of interest" description="Disordered" evidence="1">
    <location>
        <begin position="37"/>
        <end position="56"/>
    </location>
</feature>
<gene>
    <name evidence="2" type="ORF">GL50581_3773</name>
</gene>
<feature type="compositionally biased region" description="Low complexity" evidence="1">
    <location>
        <begin position="478"/>
        <end position="490"/>
    </location>
</feature>
<dbReference type="AlphaFoldDB" id="C6LYA1"/>
<feature type="region of interest" description="Disordered" evidence="1">
    <location>
        <begin position="1"/>
        <end position="21"/>
    </location>
</feature>
<organism evidence="2 3">
    <name type="scientific">Giardia intestinalis (strain ATCC 50581 / GS clone H7)</name>
    <name type="common">Giardia lamblia</name>
    <dbReference type="NCBI Taxonomy" id="598745"/>
    <lineage>
        <taxon>Eukaryota</taxon>
        <taxon>Metamonada</taxon>
        <taxon>Diplomonadida</taxon>
        <taxon>Hexamitidae</taxon>
        <taxon>Giardiinae</taxon>
        <taxon>Giardia</taxon>
    </lineage>
</organism>
<protein>
    <submittedName>
        <fullName evidence="2">Uncharacterized protein</fullName>
    </submittedName>
</protein>
<comment type="caution">
    <text evidence="2">The sequence shown here is derived from an EMBL/GenBank/DDBJ whole genome shotgun (WGS) entry which is preliminary data.</text>
</comment>
<evidence type="ECO:0000313" key="3">
    <source>
        <dbReference type="Proteomes" id="UP000002488"/>
    </source>
</evidence>
<dbReference type="VEuPathDB" id="GiardiaDB:GL50581_3773"/>
<name>C6LYA1_GIAIB</name>
<sequence length="946" mass="103852">MSSRLLTRTRPRLTNMPSFSESSDAVVASVVHTISLSGQPTSPEIDLHEARSSPTTTLSDLISKRMQEDLSRKSVQNTVSQALRTVSSMSPIAPKQVAAHDYSGASDTPIDISIARTAGTLPSWHQHYRAGPSELLAVPYDKMRQPSADIPEDIAPSVHLDHRDITDKGQQRPITAKYLPITEEGCTDSDRSSKVSSRAHSSPNRIFLPAPNQTPPPYAASLGFNKTVMQESLSPPSNNIDLHEFIAHVDRYAKATPSRVDNVQPISITKTVLANRVPAPAVVQPTYFDRPTEIQSATHPEIIPVASKPEPVLVLPSAEFAPPIVQHTLPANDPNISSTNILEIVSIKDPCEHKPGPTQEPEPLSVLIQKAILRQHKEKLEKVPDKMTEIAIRAQQMKGAYDIGNRPSQPIDVMTPIAALPPCLGQPTEQISSITLSDSSKDMGSKTGPVVSLVQMSSKRETNVKSSKRSNKRRYSRRSPSPESDSSSYYYYSSYSEDGDEKVKWLSLGKDLANYPLYVTKYSRCGKCQHKAGHTVEKTSTEHKSDVSRNSDMLHLPSESPSVEPQFNYLHGNLHARGAPEGTVSKASSLSPQLIVHQATLPISDETKLIEDLIPAHQITRVQHTIAQRRSATKESDPHAKEIIIAAIRRDPGSTPVSNIPASNELAHTSNQAAPTLNLNYNTSGFTTQDPDTVDYNEVLFVLSREKEKAYVDDTPNSTPFSTKGKLPPRAIREAPLSVSTPAYNAASIKQEAPLTVRTTPLQVQSPEKHSADNREEIKAVLAHPFRPSGAPMVTKPESKAPSDLSYLSCINNIMEMHSVSAISDTPERFQHYRNDSSITSAPLQHASSYLSPVPHFYTRSELLTPDMREETFSNLEEGEIPTTYQYIHEGLTHPSHPYLSQNISIASTPTIEGEQEIPSLVELANCSLTPEEDLVLAKAMEALNI</sequence>
<dbReference type="OMA" id="PTQHKHP"/>